<evidence type="ECO:0000259" key="3">
    <source>
        <dbReference type="PROSITE" id="PS51462"/>
    </source>
</evidence>
<dbReference type="PROSITE" id="PS00893">
    <property type="entry name" value="NUDIX_BOX"/>
    <property type="match status" value="1"/>
</dbReference>
<evidence type="ECO:0000256" key="2">
    <source>
        <dbReference type="RuleBase" id="RU003476"/>
    </source>
</evidence>
<dbReference type="InterPro" id="IPR015797">
    <property type="entry name" value="NUDIX_hydrolase-like_dom_sf"/>
</dbReference>
<evidence type="ECO:0000256" key="1">
    <source>
        <dbReference type="ARBA" id="ARBA00022801"/>
    </source>
</evidence>
<dbReference type="InterPro" id="IPR020476">
    <property type="entry name" value="Nudix_hydrolase"/>
</dbReference>
<organism evidence="4 5">
    <name type="scientific">Tepidiforma bonchosmolovskayae</name>
    <dbReference type="NCBI Taxonomy" id="2601677"/>
    <lineage>
        <taxon>Bacteria</taxon>
        <taxon>Bacillati</taxon>
        <taxon>Chloroflexota</taxon>
        <taxon>Tepidiformia</taxon>
        <taxon>Tepidiformales</taxon>
        <taxon>Tepidiformaceae</taxon>
        <taxon>Tepidiforma</taxon>
    </lineage>
</organism>
<comment type="similarity">
    <text evidence="2">Belongs to the Nudix hydrolase family.</text>
</comment>
<keyword evidence="5" id="KW-1185">Reference proteome</keyword>
<dbReference type="PROSITE" id="PS51462">
    <property type="entry name" value="NUDIX"/>
    <property type="match status" value="1"/>
</dbReference>
<dbReference type="InterPro" id="IPR051325">
    <property type="entry name" value="Nudix_hydrolase_domain"/>
</dbReference>
<dbReference type="GO" id="GO:0016787">
    <property type="term" value="F:hydrolase activity"/>
    <property type="evidence" value="ECO:0007669"/>
    <property type="project" value="UniProtKB-KW"/>
</dbReference>
<evidence type="ECO:0000313" key="4">
    <source>
        <dbReference type="EMBL" id="QFG03877.1"/>
    </source>
</evidence>
<dbReference type="EMBL" id="CP042829">
    <property type="protein sequence ID" value="QFG03877.1"/>
    <property type="molecule type" value="Genomic_DNA"/>
</dbReference>
<sequence length="153" mass="17432">MRRTAVTSRSRLPIEDVVSAGGIPWRRNERGEVEIAICGRRGEKLWVLPKGTPDDGEPLEATALREVREETGLDVRLGEPIGSIEYWFTANGTRYHKRVHHWLMEPVGGDVANHDHEFDEVRWVTIPEALELLTFEGERNLVREAARRLGVDV</sequence>
<dbReference type="PANTHER" id="PTHR21340">
    <property type="entry name" value="DIADENOSINE 5,5-P1,P4-TETRAPHOSPHATE PYROPHOSPHOHYDROLASE MUTT"/>
    <property type="match status" value="1"/>
</dbReference>
<feature type="domain" description="Nudix hydrolase" evidence="3">
    <location>
        <begin position="15"/>
        <end position="147"/>
    </location>
</feature>
<dbReference type="Pfam" id="PF00293">
    <property type="entry name" value="NUDIX"/>
    <property type="match status" value="1"/>
</dbReference>
<dbReference type="PRINTS" id="PR00502">
    <property type="entry name" value="NUDIXFAMILY"/>
</dbReference>
<gene>
    <name evidence="4" type="ORF">Tbon_11445</name>
</gene>
<dbReference type="SUPFAM" id="SSF55811">
    <property type="entry name" value="Nudix"/>
    <property type="match status" value="1"/>
</dbReference>
<dbReference type="PANTHER" id="PTHR21340:SF0">
    <property type="entry name" value="BIS(5'-NUCLEOSYL)-TETRAPHOSPHATASE [ASYMMETRICAL]"/>
    <property type="match status" value="1"/>
</dbReference>
<dbReference type="InterPro" id="IPR000086">
    <property type="entry name" value="NUDIX_hydrolase_dom"/>
</dbReference>
<name>A0ABX6C3R6_9CHLR</name>
<dbReference type="Proteomes" id="UP000326331">
    <property type="component" value="Chromosome"/>
</dbReference>
<dbReference type="Gene3D" id="3.90.79.10">
    <property type="entry name" value="Nucleoside Triphosphate Pyrophosphohydrolase"/>
    <property type="match status" value="1"/>
</dbReference>
<protein>
    <submittedName>
        <fullName evidence="4">NUDIX hydrolase</fullName>
    </submittedName>
</protein>
<proteinExistence type="inferred from homology"/>
<keyword evidence="1 2" id="KW-0378">Hydrolase</keyword>
<dbReference type="InterPro" id="IPR020084">
    <property type="entry name" value="NUDIX_hydrolase_CS"/>
</dbReference>
<evidence type="ECO:0000313" key="5">
    <source>
        <dbReference type="Proteomes" id="UP000326331"/>
    </source>
</evidence>
<dbReference type="CDD" id="cd03673">
    <property type="entry name" value="NUDIX_Ap6A_hydrolase"/>
    <property type="match status" value="1"/>
</dbReference>
<accession>A0ABX6C3R6</accession>
<reference evidence="4 5" key="1">
    <citation type="submission" date="2019-10" db="EMBL/GenBank/DDBJ databases">
        <title>Thermopilla bonchosmolovskayae gen. nov., sp. nov., a moderately thermophilic Chloroflexi bacterium from a Chukotka hot spring (Arctic, Russia), representing a novel classis Thermopillaia, which include previously uncultivated lineage OLB14.</title>
        <authorList>
            <person name="Kochetkova T.V."/>
            <person name="Zayulina K.S."/>
            <person name="Zhigarkov V.S."/>
            <person name="Minaev N.V."/>
            <person name="Novikov A."/>
            <person name="Toshchakov S.V."/>
            <person name="Elcheninov A.G."/>
            <person name="Kublanov I.V."/>
        </authorList>
    </citation>
    <scope>NUCLEOTIDE SEQUENCE [LARGE SCALE GENOMIC DNA]</scope>
    <source>
        <strain evidence="4 5">3753O</strain>
    </source>
</reference>